<feature type="compositionally biased region" description="Polar residues" evidence="1">
    <location>
        <begin position="1"/>
        <end position="11"/>
    </location>
</feature>
<sequence>MMNMTTVNLETEPTKPYESDAEHQRLARLVGAWRGTAQTIMGPPGTTPIEAPWEGRITTILDGRFVRFTYRSSVEEKPIAGEMLLAFESGEKLWRISWVDSFHTGTAILVSVSKEGGTDIDVRGSYFAAPGHPHWGWRTVVDDAQADRLVIRMYNITPDGQEAPGIEITLARG</sequence>
<evidence type="ECO:0000256" key="1">
    <source>
        <dbReference type="SAM" id="MobiDB-lite"/>
    </source>
</evidence>
<proteinExistence type="predicted"/>
<evidence type="ECO:0000313" key="2">
    <source>
        <dbReference type="EMBL" id="MRG91943.1"/>
    </source>
</evidence>
<dbReference type="InterPro" id="IPR011473">
    <property type="entry name" value="DUF1579"/>
</dbReference>
<keyword evidence="3" id="KW-1185">Reference proteome</keyword>
<comment type="caution">
    <text evidence="2">The sequence shown here is derived from an EMBL/GenBank/DDBJ whole genome shotgun (WGS) entry which is preliminary data.</text>
</comment>
<evidence type="ECO:0000313" key="3">
    <source>
        <dbReference type="Proteomes" id="UP000440224"/>
    </source>
</evidence>
<gene>
    <name evidence="2" type="ORF">GF068_08395</name>
</gene>
<dbReference type="EMBL" id="WJIE01000002">
    <property type="protein sequence ID" value="MRG91943.1"/>
    <property type="molecule type" value="Genomic_DNA"/>
</dbReference>
<protein>
    <submittedName>
        <fullName evidence="2">DUF1579 domain-containing protein</fullName>
    </submittedName>
</protein>
<feature type="region of interest" description="Disordered" evidence="1">
    <location>
        <begin position="1"/>
        <end position="21"/>
    </location>
</feature>
<feature type="compositionally biased region" description="Basic and acidic residues" evidence="1">
    <location>
        <begin position="12"/>
        <end position="21"/>
    </location>
</feature>
<accession>A0A6N7PIN6</accession>
<dbReference type="Proteomes" id="UP000440224">
    <property type="component" value="Unassembled WGS sequence"/>
</dbReference>
<dbReference type="Pfam" id="PF07617">
    <property type="entry name" value="DUF1579"/>
    <property type="match status" value="1"/>
</dbReference>
<reference evidence="2 3" key="1">
    <citation type="submission" date="2019-10" db="EMBL/GenBank/DDBJ databases">
        <title>A soil myxobacterium in the family Polyangiaceae.</title>
        <authorList>
            <person name="Li Y."/>
            <person name="Wang J."/>
        </authorList>
    </citation>
    <scope>NUCLEOTIDE SEQUENCE [LARGE SCALE GENOMIC DNA]</scope>
    <source>
        <strain evidence="2 3">DSM 14734</strain>
    </source>
</reference>
<organism evidence="2 3">
    <name type="scientific">Polyangium spumosum</name>
    <dbReference type="NCBI Taxonomy" id="889282"/>
    <lineage>
        <taxon>Bacteria</taxon>
        <taxon>Pseudomonadati</taxon>
        <taxon>Myxococcota</taxon>
        <taxon>Polyangia</taxon>
        <taxon>Polyangiales</taxon>
        <taxon>Polyangiaceae</taxon>
        <taxon>Polyangium</taxon>
    </lineage>
</organism>
<name>A0A6N7PIN6_9BACT</name>
<dbReference type="OrthoDB" id="277821at2"/>
<dbReference type="AlphaFoldDB" id="A0A6N7PIN6"/>